<comment type="caution">
    <text evidence="5">The sequence shown here is derived from an EMBL/GenBank/DDBJ whole genome shotgun (WGS) entry which is preliminary data.</text>
</comment>
<sequence>MRVVRDAANPETRPKAIQFFKSEFELDYILAALAKPYIAIMDGITMGGGVGLSMPAAFRVATEKTVFAMPETKIGYCPDVGASFFLSRLDGEMGAYLALTGDTLKGRAVFEHGFATHFIPSRRVSNVLESVSALDNVASIEKPSQEDYYKRVNQIIEENSTEVEHREGLESELVGAKRAAIDYAFRHDEVEKIYGDLKALTEHSDPTISEWATTTLESLNLRSPTSLKVALRAVRSGKTKNLLQALNMEFQIALACCSGATPDFKTGVEAVLVQKTRGRPDWSPSTLEEVTNEKIDEFFNGKYITEKDQLEIPEPFASNPIYKPSRFALPTEIDIRDMVVGSHATSSGSGIKADELAAKFDDLYRGKMGVKEKVREVVARKCKTIDNKDGNRVWLQWVHTPTAPQ</sequence>
<dbReference type="Proteomes" id="UP001465976">
    <property type="component" value="Unassembled WGS sequence"/>
</dbReference>
<keyword evidence="6" id="KW-1185">Reference proteome</keyword>
<evidence type="ECO:0000256" key="2">
    <source>
        <dbReference type="ARBA" id="ARBA00011915"/>
    </source>
</evidence>
<dbReference type="InterPro" id="IPR045004">
    <property type="entry name" value="ECH_dom"/>
</dbReference>
<dbReference type="PANTHER" id="PTHR43176">
    <property type="entry name" value="3-HYDROXYISOBUTYRYL-COA HYDROLASE-RELATED"/>
    <property type="match status" value="1"/>
</dbReference>
<accession>A0ABR3FR10</accession>
<protein>
    <recommendedName>
        <fullName evidence="2">3-hydroxyisobutyryl-CoA hydrolase</fullName>
        <ecNumber evidence="2">3.1.2.4</ecNumber>
    </recommendedName>
</protein>
<dbReference type="GO" id="GO:0003860">
    <property type="term" value="F:3-hydroxyisobutyryl-CoA hydrolase activity"/>
    <property type="evidence" value="ECO:0007669"/>
    <property type="project" value="UniProtKB-EC"/>
</dbReference>
<dbReference type="EMBL" id="JBAHYK010000136">
    <property type="protein sequence ID" value="KAL0577803.1"/>
    <property type="molecule type" value="Genomic_DNA"/>
</dbReference>
<dbReference type="InterPro" id="IPR032259">
    <property type="entry name" value="HIBYL-CoA-H"/>
</dbReference>
<dbReference type="InterPro" id="IPR029045">
    <property type="entry name" value="ClpP/crotonase-like_dom_sf"/>
</dbReference>
<evidence type="ECO:0000313" key="6">
    <source>
        <dbReference type="Proteomes" id="UP001465976"/>
    </source>
</evidence>
<gene>
    <name evidence="5" type="primary">EHD3</name>
    <name evidence="5" type="ORF">V5O48_004170</name>
</gene>
<reference evidence="5 6" key="1">
    <citation type="submission" date="2024-02" db="EMBL/GenBank/DDBJ databases">
        <title>A draft genome for the cacao thread blight pathogen Marasmius crinis-equi.</title>
        <authorList>
            <person name="Cohen S.P."/>
            <person name="Baruah I.K."/>
            <person name="Amoako-Attah I."/>
            <person name="Bukari Y."/>
            <person name="Meinhardt L.W."/>
            <person name="Bailey B.A."/>
        </authorList>
    </citation>
    <scope>NUCLEOTIDE SEQUENCE [LARGE SCALE GENOMIC DNA]</scope>
    <source>
        <strain evidence="5 6">GH-76</strain>
    </source>
</reference>
<dbReference type="Gene3D" id="3.90.226.10">
    <property type="entry name" value="2-enoyl-CoA Hydratase, Chain A, domain 1"/>
    <property type="match status" value="1"/>
</dbReference>
<name>A0ABR3FR10_9AGAR</name>
<organism evidence="5 6">
    <name type="scientific">Marasmius crinis-equi</name>
    <dbReference type="NCBI Taxonomy" id="585013"/>
    <lineage>
        <taxon>Eukaryota</taxon>
        <taxon>Fungi</taxon>
        <taxon>Dikarya</taxon>
        <taxon>Basidiomycota</taxon>
        <taxon>Agaricomycotina</taxon>
        <taxon>Agaricomycetes</taxon>
        <taxon>Agaricomycetidae</taxon>
        <taxon>Agaricales</taxon>
        <taxon>Marasmiineae</taxon>
        <taxon>Marasmiaceae</taxon>
        <taxon>Marasmius</taxon>
    </lineage>
</organism>
<dbReference type="CDD" id="cd06558">
    <property type="entry name" value="crotonase-like"/>
    <property type="match status" value="1"/>
</dbReference>
<feature type="domain" description="Enoyl-CoA hydratase/isomerase" evidence="4">
    <location>
        <begin position="5"/>
        <end position="299"/>
    </location>
</feature>
<dbReference type="PANTHER" id="PTHR43176:SF3">
    <property type="entry name" value="3-HYDROXYISOBUTYRYL-COA HYDROLASE, MITOCHONDRIAL"/>
    <property type="match status" value="1"/>
</dbReference>
<comment type="catalytic activity">
    <reaction evidence="1">
        <text>3-hydroxy-2-methylpropanoyl-CoA + H2O = 3-hydroxy-2-methylpropanoate + CoA + H(+)</text>
        <dbReference type="Rhea" id="RHEA:20888"/>
        <dbReference type="ChEBI" id="CHEBI:11805"/>
        <dbReference type="ChEBI" id="CHEBI:15377"/>
        <dbReference type="ChEBI" id="CHEBI:15378"/>
        <dbReference type="ChEBI" id="CHEBI:57287"/>
        <dbReference type="ChEBI" id="CHEBI:57340"/>
        <dbReference type="EC" id="3.1.2.4"/>
    </reaction>
</comment>
<dbReference type="EC" id="3.1.2.4" evidence="2"/>
<dbReference type="SUPFAM" id="SSF52096">
    <property type="entry name" value="ClpP/crotonase"/>
    <property type="match status" value="1"/>
</dbReference>
<evidence type="ECO:0000259" key="4">
    <source>
        <dbReference type="Pfam" id="PF16113"/>
    </source>
</evidence>
<proteinExistence type="predicted"/>
<dbReference type="Pfam" id="PF16113">
    <property type="entry name" value="ECH_2"/>
    <property type="match status" value="1"/>
</dbReference>
<evidence type="ECO:0000256" key="3">
    <source>
        <dbReference type="ARBA" id="ARBA00022801"/>
    </source>
</evidence>
<keyword evidence="3 5" id="KW-0378">Hydrolase</keyword>
<evidence type="ECO:0000256" key="1">
    <source>
        <dbReference type="ARBA" id="ARBA00001709"/>
    </source>
</evidence>
<evidence type="ECO:0000313" key="5">
    <source>
        <dbReference type="EMBL" id="KAL0577803.1"/>
    </source>
</evidence>